<dbReference type="AlphaFoldDB" id="A0A9K3NZP8"/>
<reference evidence="1" key="2">
    <citation type="submission" date="2020-06" db="EMBL/GenBank/DDBJ databases">
        <title>Helianthus annuus Genome sequencing and assembly Release 2.</title>
        <authorList>
            <person name="Gouzy J."/>
            <person name="Langlade N."/>
            <person name="Munos S."/>
        </authorList>
    </citation>
    <scope>NUCLEOTIDE SEQUENCE</scope>
    <source>
        <tissue evidence="1">Leaves</tissue>
    </source>
</reference>
<dbReference type="Proteomes" id="UP000215914">
    <property type="component" value="Unassembled WGS sequence"/>
</dbReference>
<gene>
    <name evidence="1" type="ORF">HanXRQr2_Chr02g0076321</name>
</gene>
<comment type="caution">
    <text evidence="1">The sequence shown here is derived from an EMBL/GenBank/DDBJ whole genome shotgun (WGS) entry which is preliminary data.</text>
</comment>
<name>A0A9K3NZP8_HELAN</name>
<sequence>MSMQKTHHYQKTPAPDISLNELATSTTFSFRDVRFLRHDHSELKDSCSTAH</sequence>
<protein>
    <submittedName>
        <fullName evidence="1">Uncharacterized protein</fullName>
    </submittedName>
</protein>
<evidence type="ECO:0000313" key="1">
    <source>
        <dbReference type="EMBL" id="KAF5819322.1"/>
    </source>
</evidence>
<organism evidence="1 2">
    <name type="scientific">Helianthus annuus</name>
    <name type="common">Common sunflower</name>
    <dbReference type="NCBI Taxonomy" id="4232"/>
    <lineage>
        <taxon>Eukaryota</taxon>
        <taxon>Viridiplantae</taxon>
        <taxon>Streptophyta</taxon>
        <taxon>Embryophyta</taxon>
        <taxon>Tracheophyta</taxon>
        <taxon>Spermatophyta</taxon>
        <taxon>Magnoliopsida</taxon>
        <taxon>eudicotyledons</taxon>
        <taxon>Gunneridae</taxon>
        <taxon>Pentapetalae</taxon>
        <taxon>asterids</taxon>
        <taxon>campanulids</taxon>
        <taxon>Asterales</taxon>
        <taxon>Asteraceae</taxon>
        <taxon>Asteroideae</taxon>
        <taxon>Heliantheae alliance</taxon>
        <taxon>Heliantheae</taxon>
        <taxon>Helianthus</taxon>
    </lineage>
</organism>
<accession>A0A9K3NZP8</accession>
<dbReference type="Gramene" id="mRNA:HanXRQr2_Chr02g0076321">
    <property type="protein sequence ID" value="mRNA:HanXRQr2_Chr02g0076321"/>
    <property type="gene ID" value="HanXRQr2_Chr02g0076321"/>
</dbReference>
<evidence type="ECO:0000313" key="2">
    <source>
        <dbReference type="Proteomes" id="UP000215914"/>
    </source>
</evidence>
<keyword evidence="2" id="KW-1185">Reference proteome</keyword>
<reference evidence="1" key="1">
    <citation type="journal article" date="2017" name="Nature">
        <title>The sunflower genome provides insights into oil metabolism, flowering and Asterid evolution.</title>
        <authorList>
            <person name="Badouin H."/>
            <person name="Gouzy J."/>
            <person name="Grassa C.J."/>
            <person name="Murat F."/>
            <person name="Staton S.E."/>
            <person name="Cottret L."/>
            <person name="Lelandais-Briere C."/>
            <person name="Owens G.L."/>
            <person name="Carrere S."/>
            <person name="Mayjonade B."/>
            <person name="Legrand L."/>
            <person name="Gill N."/>
            <person name="Kane N.C."/>
            <person name="Bowers J.E."/>
            <person name="Hubner S."/>
            <person name="Bellec A."/>
            <person name="Berard A."/>
            <person name="Berges H."/>
            <person name="Blanchet N."/>
            <person name="Boniface M.C."/>
            <person name="Brunel D."/>
            <person name="Catrice O."/>
            <person name="Chaidir N."/>
            <person name="Claudel C."/>
            <person name="Donnadieu C."/>
            <person name="Faraut T."/>
            <person name="Fievet G."/>
            <person name="Helmstetter N."/>
            <person name="King M."/>
            <person name="Knapp S.J."/>
            <person name="Lai Z."/>
            <person name="Le Paslier M.C."/>
            <person name="Lippi Y."/>
            <person name="Lorenzon L."/>
            <person name="Mandel J.R."/>
            <person name="Marage G."/>
            <person name="Marchand G."/>
            <person name="Marquand E."/>
            <person name="Bret-Mestries E."/>
            <person name="Morien E."/>
            <person name="Nambeesan S."/>
            <person name="Nguyen T."/>
            <person name="Pegot-Espagnet P."/>
            <person name="Pouilly N."/>
            <person name="Raftis F."/>
            <person name="Sallet E."/>
            <person name="Schiex T."/>
            <person name="Thomas J."/>
            <person name="Vandecasteele C."/>
            <person name="Vares D."/>
            <person name="Vear F."/>
            <person name="Vautrin S."/>
            <person name="Crespi M."/>
            <person name="Mangin B."/>
            <person name="Burke J.M."/>
            <person name="Salse J."/>
            <person name="Munos S."/>
            <person name="Vincourt P."/>
            <person name="Rieseberg L.H."/>
            <person name="Langlade N.B."/>
        </authorList>
    </citation>
    <scope>NUCLEOTIDE SEQUENCE</scope>
    <source>
        <tissue evidence="1">Leaves</tissue>
    </source>
</reference>
<dbReference type="EMBL" id="MNCJ02000317">
    <property type="protein sequence ID" value="KAF5819322.1"/>
    <property type="molecule type" value="Genomic_DNA"/>
</dbReference>
<proteinExistence type="predicted"/>